<feature type="domain" description="SLH" evidence="10">
    <location>
        <begin position="909"/>
        <end position="972"/>
    </location>
</feature>
<evidence type="ECO:0000313" key="11">
    <source>
        <dbReference type="EMBL" id="ACV62676.1"/>
    </source>
</evidence>
<evidence type="ECO:0000256" key="2">
    <source>
        <dbReference type="ARBA" id="ARBA00011073"/>
    </source>
</evidence>
<dbReference type="PROSITE" id="PS51892">
    <property type="entry name" value="SUBTILASE"/>
    <property type="match status" value="1"/>
</dbReference>
<accession>C8VXM0</accession>
<dbReference type="InterPro" id="IPR034084">
    <property type="entry name" value="Thermitase-like_dom"/>
</dbReference>
<keyword evidence="3" id="KW-0964">Secreted</keyword>
<evidence type="ECO:0000256" key="6">
    <source>
        <dbReference type="ARBA" id="ARBA00022801"/>
    </source>
</evidence>
<sequence length="1054" mass="119056">MKYLLLILVIISPIWVTGFAIANERTSYYSDEKEILVKYKDEVIETWGERLLEPKNGSFFSQDNKPVAEDFLPEIGVVKYTIPTSLSMEAAIKAFKNDERVQLVATNDTRLLDPYMVKSYYESCNESVYDGVYQNPSYKEQWALQQFDIPKIREEIDDDKIKQVTVAILDTGVDLQHEDLKDALVNGYNFVSNNEDPTDDVGHGTHVAGIVGAINNDKGIIGVASGVKIMPVKVLNSQSTGDVMTEIKGIVWAVDNGANVINLSLGGERFKCGVDAFNPVEYAAVQYAISKGVVVVAAAGNYSEIVSYPAAYPDVIAVTSVDQLGDISIFSNLGTEVSIAAPGEDIYSTMPENTYQYATGTSVAAPFVSGITALILAKNKLLTPYEVKQLIEAGADDKGNPGKDDQYGYGITNPQRSIGLLVVKIKSSESNLFYQGRSLQFSLTMEDIEQNVQSSVCSGVYQDVYSFVIDFNKSYGKYYYGDYHLEKGSVVSIVYGKGEQAVLLEKPGFYETRTRSVNQEYAGNRYKFSLFPEAPIANIESGYYSLPIDLVLTTSTVPGSIYYTTDGESPLKEGKLRSDAKHYTEPIKITTDTNIKAITVSERFTSTTASYWYKQFFTDLSIEIEEEDQIIKTENYLLEVNKQNNSSIYRLILKDLIENKNDQYFVIDLALTNTGSSHDKLILSKETLQKLAELEKDVKIKYLAAEILLSHEQIVKMKQTSINEVELEFISLIRETAKTHVSLFQEQNNKSSINLASNVAKTDLKYFKDGEQVYPDELNDIKIKLTISMTTEETQESQWYDFRKMGVFQLIDEMYYEYLGGELDLSSQCFTIEIKPEKQILFVAENSQSFEDIQDHWAQKCIEVLASRQIVQNINEEEFFPDDAISRAEFVIMLVKELDRGKRQIYTEYQGYFKDVSEEEWYSPYIERAKEIGLISGTKADLFKPEERLTREEAFTILMRIYEMTKKENGLTLGNWRIVSLLNEERVAQRQTASVDIQEVSEWAKPEIIKGLEMGIIYGYPDGTIRPKHTLTKAEASVILLRLFEKCSDNSKAH</sequence>
<dbReference type="GO" id="GO:0006508">
    <property type="term" value="P:proteolysis"/>
    <property type="evidence" value="ECO:0007669"/>
    <property type="project" value="UniProtKB-KW"/>
</dbReference>
<keyword evidence="12" id="KW-1185">Reference proteome</keyword>
<dbReference type="EMBL" id="CP001720">
    <property type="protein sequence ID" value="ACV62676.1"/>
    <property type="molecule type" value="Genomic_DNA"/>
</dbReference>
<dbReference type="InterPro" id="IPR022398">
    <property type="entry name" value="Peptidase_S8_His-AS"/>
</dbReference>
<dbReference type="InterPro" id="IPR000209">
    <property type="entry name" value="Peptidase_S8/S53_dom"/>
</dbReference>
<evidence type="ECO:0000256" key="5">
    <source>
        <dbReference type="ARBA" id="ARBA00022737"/>
    </source>
</evidence>
<reference evidence="11 12" key="1">
    <citation type="journal article" date="2009" name="Stand. Genomic Sci.">
        <title>Complete genome sequence of Desulfotomaculum acetoxidans type strain (5575).</title>
        <authorList>
            <person name="Spring S."/>
            <person name="Lapidus A."/>
            <person name="Schroder M."/>
            <person name="Gleim D."/>
            <person name="Sims D."/>
            <person name="Meincke L."/>
            <person name="Glavina Del Rio T."/>
            <person name="Tice H."/>
            <person name="Copeland A."/>
            <person name="Cheng J.F."/>
            <person name="Lucas S."/>
            <person name="Chen F."/>
            <person name="Nolan M."/>
            <person name="Bruce D."/>
            <person name="Goodwin L."/>
            <person name="Pitluck S."/>
            <person name="Ivanova N."/>
            <person name="Mavromatis K."/>
            <person name="Mikhailova N."/>
            <person name="Pati A."/>
            <person name="Chen A."/>
            <person name="Palaniappan K."/>
            <person name="Land M."/>
            <person name="Hauser L."/>
            <person name="Chang Y.J."/>
            <person name="Jeffries C.D."/>
            <person name="Chain P."/>
            <person name="Saunders E."/>
            <person name="Brettin T."/>
            <person name="Detter J.C."/>
            <person name="Goker M."/>
            <person name="Bristow J."/>
            <person name="Eisen J.A."/>
            <person name="Markowitz V."/>
            <person name="Hugenholtz P."/>
            <person name="Kyrpides N.C."/>
            <person name="Klenk H.P."/>
            <person name="Han C."/>
        </authorList>
    </citation>
    <scope>NUCLEOTIDE SEQUENCE [LARGE SCALE GENOMIC DNA]</scope>
    <source>
        <strain evidence="12">ATCC 49208 / DSM 771 / VKM B-1644</strain>
    </source>
</reference>
<keyword evidence="7 8" id="KW-0720">Serine protease</keyword>
<dbReference type="PRINTS" id="PR00723">
    <property type="entry name" value="SUBTILISIN"/>
</dbReference>
<dbReference type="PROSITE" id="PS00138">
    <property type="entry name" value="SUBTILASE_SER"/>
    <property type="match status" value="1"/>
</dbReference>
<keyword evidence="6 8" id="KW-0378">Hydrolase</keyword>
<dbReference type="InterPro" id="IPR023828">
    <property type="entry name" value="Peptidase_S8_Ser-AS"/>
</dbReference>
<dbReference type="eggNOG" id="COG1404">
    <property type="taxonomic scope" value="Bacteria"/>
</dbReference>
<dbReference type="KEGG" id="dae:Dtox_1827"/>
<evidence type="ECO:0000256" key="7">
    <source>
        <dbReference type="ARBA" id="ARBA00022825"/>
    </source>
</evidence>
<dbReference type="GO" id="GO:0004252">
    <property type="term" value="F:serine-type endopeptidase activity"/>
    <property type="evidence" value="ECO:0007669"/>
    <property type="project" value="UniProtKB-UniRule"/>
</dbReference>
<dbReference type="RefSeq" id="WP_015757386.1">
    <property type="nucleotide sequence ID" value="NC_013216.1"/>
</dbReference>
<dbReference type="PANTHER" id="PTHR43806:SF11">
    <property type="entry name" value="CEREVISIN-RELATED"/>
    <property type="match status" value="1"/>
</dbReference>
<dbReference type="Pfam" id="PF13290">
    <property type="entry name" value="CHB_HEX_C_1"/>
    <property type="match status" value="1"/>
</dbReference>
<evidence type="ECO:0000256" key="9">
    <source>
        <dbReference type="RuleBase" id="RU003355"/>
    </source>
</evidence>
<dbReference type="InterPro" id="IPR036852">
    <property type="entry name" value="Peptidase_S8/S53_dom_sf"/>
</dbReference>
<dbReference type="PROSITE" id="PS00137">
    <property type="entry name" value="SUBTILASE_HIS"/>
    <property type="match status" value="1"/>
</dbReference>
<dbReference type="Pfam" id="PF00082">
    <property type="entry name" value="Peptidase_S8"/>
    <property type="match status" value="1"/>
</dbReference>
<dbReference type="InterPro" id="IPR059177">
    <property type="entry name" value="GH29D-like_dom"/>
</dbReference>
<dbReference type="PROSITE" id="PS00136">
    <property type="entry name" value="SUBTILASE_ASP"/>
    <property type="match status" value="1"/>
</dbReference>
<evidence type="ECO:0000259" key="10">
    <source>
        <dbReference type="PROSITE" id="PS51272"/>
    </source>
</evidence>
<feature type="domain" description="SLH" evidence="10">
    <location>
        <begin position="845"/>
        <end position="908"/>
    </location>
</feature>
<proteinExistence type="inferred from homology"/>
<evidence type="ECO:0000256" key="4">
    <source>
        <dbReference type="ARBA" id="ARBA00022670"/>
    </source>
</evidence>
<evidence type="ECO:0000256" key="8">
    <source>
        <dbReference type="PROSITE-ProRule" id="PRU01240"/>
    </source>
</evidence>
<dbReference type="InterPro" id="IPR023827">
    <property type="entry name" value="Peptidase_S8_Asp-AS"/>
</dbReference>
<dbReference type="Proteomes" id="UP000002217">
    <property type="component" value="Chromosome"/>
</dbReference>
<dbReference type="MEROPS" id="S08.007"/>
<dbReference type="AlphaFoldDB" id="C8VXM0"/>
<dbReference type="SUPFAM" id="SSF52743">
    <property type="entry name" value="Subtilisin-like"/>
    <property type="match status" value="1"/>
</dbReference>
<dbReference type="PANTHER" id="PTHR43806">
    <property type="entry name" value="PEPTIDASE S8"/>
    <property type="match status" value="1"/>
</dbReference>
<dbReference type="InterPro" id="IPR001119">
    <property type="entry name" value="SLH_dom"/>
</dbReference>
<evidence type="ECO:0000256" key="1">
    <source>
        <dbReference type="ARBA" id="ARBA00004613"/>
    </source>
</evidence>
<feature type="active site" description="Charge relay system" evidence="8">
    <location>
        <position position="170"/>
    </location>
</feature>
<dbReference type="Pfam" id="PF00395">
    <property type="entry name" value="SLH"/>
    <property type="match status" value="3"/>
</dbReference>
<name>C8VXM0_DESAS</name>
<dbReference type="HOGENOM" id="CLU_013654_0_0_9"/>
<comment type="similarity">
    <text evidence="2 8 9">Belongs to the peptidase S8 family.</text>
</comment>
<dbReference type="STRING" id="485916.Dtox_1827"/>
<dbReference type="CDD" id="cd07484">
    <property type="entry name" value="Peptidases_S8_Thermitase_like"/>
    <property type="match status" value="1"/>
</dbReference>
<dbReference type="PROSITE" id="PS51272">
    <property type="entry name" value="SLH"/>
    <property type="match status" value="3"/>
</dbReference>
<feature type="active site" description="Charge relay system" evidence="8">
    <location>
        <position position="362"/>
    </location>
</feature>
<dbReference type="Gene3D" id="3.40.50.200">
    <property type="entry name" value="Peptidase S8/S53 domain"/>
    <property type="match status" value="1"/>
</dbReference>
<gene>
    <name evidence="11" type="ordered locus">Dtox_1827</name>
</gene>
<comment type="subcellular location">
    <subcellularLocation>
        <location evidence="1">Secreted</location>
    </subcellularLocation>
</comment>
<dbReference type="InterPro" id="IPR050131">
    <property type="entry name" value="Peptidase_S8_subtilisin-like"/>
</dbReference>
<protein>
    <submittedName>
        <fullName evidence="11">Peptidase S8 and S53 subtilisin kexin sedolisin</fullName>
    </submittedName>
</protein>
<dbReference type="GO" id="GO:0005576">
    <property type="term" value="C:extracellular region"/>
    <property type="evidence" value="ECO:0007669"/>
    <property type="project" value="UniProtKB-SubCell"/>
</dbReference>
<feature type="domain" description="SLH" evidence="10">
    <location>
        <begin position="991"/>
        <end position="1054"/>
    </location>
</feature>
<keyword evidence="4 8" id="KW-0645">Protease</keyword>
<keyword evidence="5" id="KW-0677">Repeat</keyword>
<evidence type="ECO:0000256" key="3">
    <source>
        <dbReference type="ARBA" id="ARBA00022525"/>
    </source>
</evidence>
<dbReference type="InterPro" id="IPR015500">
    <property type="entry name" value="Peptidase_S8_subtilisin-rel"/>
</dbReference>
<organism evidence="11 12">
    <name type="scientific">Desulfofarcimen acetoxidans (strain ATCC 49208 / DSM 771 / KCTC 5769 / VKM B-1644 / 5575)</name>
    <name type="common">Desulfotomaculum acetoxidans</name>
    <dbReference type="NCBI Taxonomy" id="485916"/>
    <lineage>
        <taxon>Bacteria</taxon>
        <taxon>Bacillati</taxon>
        <taxon>Bacillota</taxon>
        <taxon>Clostridia</taxon>
        <taxon>Eubacteriales</taxon>
        <taxon>Peptococcaceae</taxon>
        <taxon>Desulfofarcimen</taxon>
    </lineage>
</organism>
<dbReference type="eggNOG" id="COG5492">
    <property type="taxonomic scope" value="Bacteria"/>
</dbReference>
<feature type="active site" description="Charge relay system" evidence="8">
    <location>
        <position position="203"/>
    </location>
</feature>
<dbReference type="OrthoDB" id="900053at2"/>
<evidence type="ECO:0000313" key="12">
    <source>
        <dbReference type="Proteomes" id="UP000002217"/>
    </source>
</evidence>